<dbReference type="OrthoDB" id="2641850at2"/>
<accession>A0A328TY24</accession>
<dbReference type="RefSeq" id="WP_112883642.1">
    <property type="nucleotide sequence ID" value="NZ_QLUW01000003.1"/>
</dbReference>
<evidence type="ECO:0000313" key="2">
    <source>
        <dbReference type="EMBL" id="RAP75378.1"/>
    </source>
</evidence>
<dbReference type="Proteomes" id="UP000249260">
    <property type="component" value="Unassembled WGS sequence"/>
</dbReference>
<evidence type="ECO:0000259" key="1">
    <source>
        <dbReference type="Pfam" id="PF18730"/>
    </source>
</evidence>
<organism evidence="2 3">
    <name type="scientific">Paenibacillus montanisoli</name>
    <dbReference type="NCBI Taxonomy" id="2081970"/>
    <lineage>
        <taxon>Bacteria</taxon>
        <taxon>Bacillati</taxon>
        <taxon>Bacillota</taxon>
        <taxon>Bacilli</taxon>
        <taxon>Bacillales</taxon>
        <taxon>Paenibacillaceae</taxon>
        <taxon>Paenibacillus</taxon>
    </lineage>
</organism>
<sequence>MLRMLFGEPPRVLDGKLLETMEAMERYATMLNKRIEKSHDVDHKLRKYEIYTLGLISSLDELEQSQYAARKFSRMIESTSYEDMTPEERLNYHRYVYFDKNAFIRQFSLLDKLGTLMNDYLGLQTERVKPHFSYFTVLRTMMKREAYPELALPLFELKEQTKPAMNRLRKRRNMEIHFMSSEMQDDLRQSHEDYDEEHQLENIAQQMRDLDEMMDLVLDTLRLTFHHAYRLMRK</sequence>
<dbReference type="AlphaFoldDB" id="A0A328TY24"/>
<name>A0A328TY24_9BACL</name>
<reference evidence="2 3" key="1">
    <citation type="submission" date="2018-06" db="EMBL/GenBank/DDBJ databases">
        <title>Paenibacillus montanisoli sp. nov., isolated from mountain area soil.</title>
        <authorList>
            <person name="Wu M."/>
        </authorList>
    </citation>
    <scope>NUCLEOTIDE SEQUENCE [LARGE SCALE GENOMIC DNA]</scope>
    <source>
        <strain evidence="2 3">RA17</strain>
    </source>
</reference>
<dbReference type="Pfam" id="PF18730">
    <property type="entry name" value="HEPN_Cthe2314"/>
    <property type="match status" value="1"/>
</dbReference>
<proteinExistence type="predicted"/>
<gene>
    <name evidence="2" type="ORF">DL346_18645</name>
</gene>
<protein>
    <recommendedName>
        <fullName evidence="1">Cthe-2314-like HEPN domain-containing protein</fullName>
    </recommendedName>
</protein>
<keyword evidence="3" id="KW-1185">Reference proteome</keyword>
<dbReference type="EMBL" id="QLUW01000003">
    <property type="protein sequence ID" value="RAP75378.1"/>
    <property type="molecule type" value="Genomic_DNA"/>
</dbReference>
<dbReference type="InterPro" id="IPR041394">
    <property type="entry name" value="HEPN_Cthe2314"/>
</dbReference>
<evidence type="ECO:0000313" key="3">
    <source>
        <dbReference type="Proteomes" id="UP000249260"/>
    </source>
</evidence>
<feature type="domain" description="Cthe-2314-like HEPN" evidence="1">
    <location>
        <begin position="51"/>
        <end position="228"/>
    </location>
</feature>
<comment type="caution">
    <text evidence="2">The sequence shown here is derived from an EMBL/GenBank/DDBJ whole genome shotgun (WGS) entry which is preliminary data.</text>
</comment>